<evidence type="ECO:0000313" key="1">
    <source>
        <dbReference type="Proteomes" id="UP001652621"/>
    </source>
</evidence>
<dbReference type="GeneID" id="131800885"/>
<evidence type="ECO:0000313" key="2">
    <source>
        <dbReference type="RefSeq" id="XP_058974724.1"/>
    </source>
</evidence>
<keyword evidence="1" id="KW-1185">Reference proteome</keyword>
<proteinExistence type="predicted"/>
<organism evidence="1 2">
    <name type="scientific">Musca domestica</name>
    <name type="common">House fly</name>
    <dbReference type="NCBI Taxonomy" id="7370"/>
    <lineage>
        <taxon>Eukaryota</taxon>
        <taxon>Metazoa</taxon>
        <taxon>Ecdysozoa</taxon>
        <taxon>Arthropoda</taxon>
        <taxon>Hexapoda</taxon>
        <taxon>Insecta</taxon>
        <taxon>Pterygota</taxon>
        <taxon>Neoptera</taxon>
        <taxon>Endopterygota</taxon>
        <taxon>Diptera</taxon>
        <taxon>Brachycera</taxon>
        <taxon>Muscomorpha</taxon>
        <taxon>Muscoidea</taxon>
        <taxon>Muscidae</taxon>
        <taxon>Musca</taxon>
    </lineage>
</organism>
<dbReference type="RefSeq" id="XP_058974724.1">
    <property type="nucleotide sequence ID" value="XM_059118741.1"/>
</dbReference>
<sequence>MPFRPQKHFSSPNSIILLMNQTKYNALYSHNIPNASLSNSIISEFPRKSRKPLTLDFEHYCQGTAAVERTGHRQTISIIKKTDRQLTASTRTRHFPAVKLCPKLHATPTDNSTLGELFFLFAVCCPGLSCRFSIFWVADDDNDDDDLHFFVQQYAVDLATRVQGCQPHSALNAPGIDQD</sequence>
<dbReference type="Proteomes" id="UP001652621">
    <property type="component" value="Unplaced"/>
</dbReference>
<gene>
    <name evidence="2" type="primary">LOC131800885</name>
</gene>
<protein>
    <submittedName>
        <fullName evidence="2">Uncharacterized protein LOC131800885</fullName>
    </submittedName>
</protein>
<reference evidence="2" key="1">
    <citation type="submission" date="2025-08" db="UniProtKB">
        <authorList>
            <consortium name="RefSeq"/>
        </authorList>
    </citation>
    <scope>IDENTIFICATION</scope>
    <source>
        <strain evidence="2">Aabys</strain>
        <tissue evidence="2">Whole body</tissue>
    </source>
</reference>
<accession>A0ABM3UMG9</accession>
<name>A0ABM3UMG9_MUSDO</name>